<dbReference type="EMBL" id="UYWY01021672">
    <property type="protein sequence ID" value="VDM44645.1"/>
    <property type="molecule type" value="Genomic_DNA"/>
</dbReference>
<proteinExistence type="inferred from homology"/>
<evidence type="ECO:0000256" key="3">
    <source>
        <dbReference type="ARBA" id="ARBA00022517"/>
    </source>
</evidence>
<dbReference type="Proteomes" id="UP000050794">
    <property type="component" value="Unassembled WGS sequence"/>
</dbReference>
<accession>A0A183UXV4</accession>
<feature type="compositionally biased region" description="Basic residues" evidence="8">
    <location>
        <begin position="1"/>
        <end position="11"/>
    </location>
</feature>
<organism evidence="11 12">
    <name type="scientific">Toxocara canis</name>
    <name type="common">Canine roundworm</name>
    <dbReference type="NCBI Taxonomy" id="6265"/>
    <lineage>
        <taxon>Eukaryota</taxon>
        <taxon>Metazoa</taxon>
        <taxon>Ecdysozoa</taxon>
        <taxon>Nematoda</taxon>
        <taxon>Chromadorea</taxon>
        <taxon>Rhabditida</taxon>
        <taxon>Spirurina</taxon>
        <taxon>Ascaridomorpha</taxon>
        <taxon>Ascaridoidea</taxon>
        <taxon>Toxocaridae</taxon>
        <taxon>Toxocara</taxon>
    </lineage>
</organism>
<dbReference type="GO" id="GO:0005524">
    <property type="term" value="F:ATP binding"/>
    <property type="evidence" value="ECO:0007669"/>
    <property type="project" value="InterPro"/>
</dbReference>
<reference evidence="12" key="1">
    <citation type="submission" date="2016-06" db="UniProtKB">
        <authorList>
            <consortium name="WormBaseParasite"/>
        </authorList>
    </citation>
    <scope>IDENTIFICATION</scope>
</reference>
<reference evidence="10 11" key="2">
    <citation type="submission" date="2018-11" db="EMBL/GenBank/DDBJ databases">
        <authorList>
            <consortium name="Pathogen Informatics"/>
        </authorList>
    </citation>
    <scope>NUCLEOTIDE SEQUENCE [LARGE SCALE GENOMIC DNA]</scope>
</reference>
<dbReference type="PANTHER" id="PTHR20426:SF0">
    <property type="entry name" value="18S RRNA AMINOCARBOXYPROPYLTRANSFERASE"/>
    <property type="match status" value="1"/>
</dbReference>
<evidence type="ECO:0000313" key="10">
    <source>
        <dbReference type="EMBL" id="VDM44645.1"/>
    </source>
</evidence>
<comment type="similarity">
    <text evidence="7">Belongs to the TDD superfamily. TSR3 family.</text>
</comment>
<evidence type="ECO:0000313" key="12">
    <source>
        <dbReference type="WBParaSite" id="TCNE_0001332401-mRNA-1"/>
    </source>
</evidence>
<dbReference type="Pfam" id="PF03109">
    <property type="entry name" value="ABC1"/>
    <property type="match status" value="1"/>
</dbReference>
<comment type="caution">
    <text evidence="7">Lacks conserved residue(s) required for the propagation of feature annotation.</text>
</comment>
<feature type="domain" description="Protein kinase" evidence="9">
    <location>
        <begin position="244"/>
        <end position="464"/>
    </location>
</feature>
<dbReference type="InterPro" id="IPR004147">
    <property type="entry name" value="ABC1_dom"/>
</dbReference>
<dbReference type="GO" id="GO:0030490">
    <property type="term" value="P:maturation of SSU-rRNA"/>
    <property type="evidence" value="ECO:0007669"/>
    <property type="project" value="TreeGrafter"/>
</dbReference>
<dbReference type="PANTHER" id="PTHR20426">
    <property type="entry name" value="RIBOSOME BIOGENESIS PROTEIN TSR3 HOMOLOG"/>
    <property type="match status" value="1"/>
</dbReference>
<comment type="similarity">
    <text evidence="1">Belongs to the protein kinase superfamily. ADCK protein kinase family.</text>
</comment>
<dbReference type="NCBIfam" id="NF002621">
    <property type="entry name" value="PRK02287.1"/>
    <property type="match status" value="1"/>
</dbReference>
<sequence>MAPKSARRKLRGGAAMRSKVVGGKAERKELEDEAAEIPDSDESSSNDDESGESSSGEEGQVVHLPCKLGMFDFKQCDPKRCSGRKLVRFGLVSLLKVGSKFPGLLLTPTAKCTISRADREFVLANGLAVVDCSWHQVDATPLHRAKSADQRLLPYLVAANPVNFGKPCQLSCAEALAAGLHIIGETNAAKLVMSKFKWGPTFLNLNRELLDLYEACETRAEYFPSCSTCSDLESRRTRRNRAAYYLCMWRSDPRVCSVFEAMEVEGEEPKEVGRALFEYQSEEKPFKQGAEAKLYRCTYLGKEAMGVDVPAIYFVNAEKNHFIMEYIRGGVSARQYIEDIRNKENFREIVVEMGHRLGVIISKLHQKGIMHGDLTSSNVLLRDGDPNRIVLIDFGLSEGNATAESKGVDLYVLERAINSTHVDAEFLFDSILQGYKEHDVKQFAAVFKKLEEIRLRGRKRDMLG</sequence>
<dbReference type="GO" id="GO:0004672">
    <property type="term" value="F:protein kinase activity"/>
    <property type="evidence" value="ECO:0007669"/>
    <property type="project" value="InterPro"/>
</dbReference>
<evidence type="ECO:0000256" key="1">
    <source>
        <dbReference type="ARBA" id="ARBA00009670"/>
    </source>
</evidence>
<dbReference type="GO" id="GO:0000455">
    <property type="term" value="P:enzyme-directed rRNA pseudouridine synthesis"/>
    <property type="evidence" value="ECO:0007669"/>
    <property type="project" value="UniProtKB-UniRule"/>
</dbReference>
<dbReference type="Pfam" id="PF04034">
    <property type="entry name" value="Ribo_biogen_C"/>
    <property type="match status" value="1"/>
</dbReference>
<comment type="catalytic activity">
    <reaction evidence="7">
        <text>an N(1)-methylpseudouridine in rRNA + S-adenosyl-L-methionine = N(1)-methyl-N(3)-[(3S)-3-amino-3-carboxypropyl]pseudouridine in rRNA + S-methyl-5'-thioadenosine + H(+)</text>
        <dbReference type="Rhea" id="RHEA:63296"/>
        <dbReference type="Rhea" id="RHEA-COMP:11634"/>
        <dbReference type="Rhea" id="RHEA-COMP:16310"/>
        <dbReference type="ChEBI" id="CHEBI:15378"/>
        <dbReference type="ChEBI" id="CHEBI:17509"/>
        <dbReference type="ChEBI" id="CHEBI:59789"/>
        <dbReference type="ChEBI" id="CHEBI:74890"/>
        <dbReference type="ChEBI" id="CHEBI:146234"/>
        <dbReference type="EC" id="2.5.1.157"/>
    </reaction>
</comment>
<keyword evidence="4 7" id="KW-0698">rRNA processing</keyword>
<dbReference type="Gene3D" id="1.10.510.10">
    <property type="entry name" value="Transferase(Phosphotransferase) domain 1"/>
    <property type="match status" value="1"/>
</dbReference>
<feature type="region of interest" description="Disordered" evidence="8">
    <location>
        <begin position="1"/>
        <end position="59"/>
    </location>
</feature>
<dbReference type="AlphaFoldDB" id="A0A183UXV4"/>
<comment type="function">
    <text evidence="7">Aminocarboxypropyltransferase that catalyzes the aminocarboxypropyl transfer on pseudouridine in 18S rRNA. It constitutes the last step in biosynthesis of the hypermodified N1-methyl-N3-(3-amino-3-carboxypropyl) pseudouridine (m1acp3-Psi).</text>
</comment>
<dbReference type="InterPro" id="IPR011009">
    <property type="entry name" value="Kinase-like_dom_sf"/>
</dbReference>
<keyword evidence="3 7" id="KW-0690">Ribosome biogenesis</keyword>
<keyword evidence="5 7" id="KW-0808">Transferase</keyword>
<dbReference type="HAMAP" id="MF_01116">
    <property type="entry name" value="TSR3"/>
    <property type="match status" value="1"/>
</dbReference>
<feature type="binding site" evidence="7">
    <location>
        <position position="82"/>
    </location>
    <ligand>
        <name>S-adenosyl-L-methionine</name>
        <dbReference type="ChEBI" id="CHEBI:59789"/>
    </ligand>
</feature>
<feature type="binding site" evidence="7">
    <location>
        <position position="130"/>
    </location>
    <ligand>
        <name>S-adenosyl-L-methionine</name>
        <dbReference type="ChEBI" id="CHEBI:59789"/>
    </ligand>
</feature>
<dbReference type="PROSITE" id="PS00109">
    <property type="entry name" value="PROTEIN_KINASE_TYR"/>
    <property type="match status" value="1"/>
</dbReference>
<dbReference type="SUPFAM" id="SSF56112">
    <property type="entry name" value="Protein kinase-like (PK-like)"/>
    <property type="match status" value="1"/>
</dbReference>
<dbReference type="PROSITE" id="PS50011">
    <property type="entry name" value="PROTEIN_KINASE_DOM"/>
    <property type="match status" value="1"/>
</dbReference>
<dbReference type="InterPro" id="IPR008266">
    <property type="entry name" value="Tyr_kinase_AS"/>
</dbReference>
<evidence type="ECO:0000256" key="6">
    <source>
        <dbReference type="ARBA" id="ARBA00022691"/>
    </source>
</evidence>
<dbReference type="InterPro" id="IPR022968">
    <property type="entry name" value="Tsr3-like"/>
</dbReference>
<feature type="compositionally biased region" description="Acidic residues" evidence="8">
    <location>
        <begin position="31"/>
        <end position="51"/>
    </location>
</feature>
<evidence type="ECO:0000256" key="4">
    <source>
        <dbReference type="ARBA" id="ARBA00022552"/>
    </source>
</evidence>
<dbReference type="InterPro" id="IPR007177">
    <property type="entry name" value="Tsr3_C"/>
</dbReference>
<dbReference type="GO" id="GO:0106388">
    <property type="term" value="F:rRNA small subunit aminocarboxypropyltransferase activity"/>
    <property type="evidence" value="ECO:0007669"/>
    <property type="project" value="UniProtKB-EC"/>
</dbReference>
<feature type="binding site" evidence="7">
    <location>
        <position position="153"/>
    </location>
    <ligand>
        <name>S-adenosyl-L-methionine</name>
        <dbReference type="ChEBI" id="CHEBI:59789"/>
    </ligand>
</feature>
<dbReference type="WBParaSite" id="TCNE_0001332401-mRNA-1">
    <property type="protein sequence ID" value="TCNE_0001332401-mRNA-1"/>
    <property type="gene ID" value="TCNE_0001332401"/>
</dbReference>
<dbReference type="EC" id="2.5.1.157" evidence="7"/>
<evidence type="ECO:0000313" key="11">
    <source>
        <dbReference type="Proteomes" id="UP000050794"/>
    </source>
</evidence>
<evidence type="ECO:0000256" key="5">
    <source>
        <dbReference type="ARBA" id="ARBA00022679"/>
    </source>
</evidence>
<keyword evidence="2" id="KW-0963">Cytoplasm</keyword>
<evidence type="ECO:0000256" key="2">
    <source>
        <dbReference type="ARBA" id="ARBA00022490"/>
    </source>
</evidence>
<keyword evidence="6 7" id="KW-0949">S-adenosyl-L-methionine</keyword>
<dbReference type="InterPro" id="IPR000719">
    <property type="entry name" value="Prot_kinase_dom"/>
</dbReference>
<evidence type="ECO:0000259" key="9">
    <source>
        <dbReference type="PROSITE" id="PS50011"/>
    </source>
</evidence>
<evidence type="ECO:0000256" key="8">
    <source>
        <dbReference type="SAM" id="MobiDB-lite"/>
    </source>
</evidence>
<dbReference type="Pfam" id="PF04068">
    <property type="entry name" value="Fer4_RLI"/>
    <property type="match status" value="1"/>
</dbReference>
<keyword evidence="11" id="KW-1185">Reference proteome</keyword>
<dbReference type="GO" id="GO:1904047">
    <property type="term" value="F:S-adenosyl-L-methionine binding"/>
    <property type="evidence" value="ECO:0007669"/>
    <property type="project" value="UniProtKB-UniRule"/>
</dbReference>
<protein>
    <recommendedName>
        <fullName evidence="7">18S rRNA aminocarboxypropyltransferase</fullName>
        <ecNumber evidence="7">2.5.1.157</ecNumber>
    </recommendedName>
</protein>
<evidence type="ECO:0000256" key="7">
    <source>
        <dbReference type="HAMAP-Rule" id="MF_03146"/>
    </source>
</evidence>
<name>A0A183UXV4_TOXCA</name>
<dbReference type="InterPro" id="IPR007209">
    <property type="entry name" value="RNaseL-inhib-like_metal-bd_dom"/>
</dbReference>
<gene>
    <name evidence="10" type="ORF">TCNE_LOCUS13324</name>
</gene>